<name>A0AA38HDW9_9TREE</name>
<dbReference type="InterPro" id="IPR050452">
    <property type="entry name" value="Metacaspase"/>
</dbReference>
<evidence type="ECO:0000256" key="3">
    <source>
        <dbReference type="ARBA" id="ARBA00022807"/>
    </source>
</evidence>
<keyword evidence="2" id="KW-0053">Apoptosis</keyword>
<dbReference type="Proteomes" id="UP001164286">
    <property type="component" value="Unassembled WGS sequence"/>
</dbReference>
<dbReference type="InterPro" id="IPR029030">
    <property type="entry name" value="Caspase-like_dom_sf"/>
</dbReference>
<feature type="compositionally biased region" description="Gly residues" evidence="4">
    <location>
        <begin position="43"/>
        <end position="62"/>
    </location>
</feature>
<dbReference type="EMBL" id="JAKWFO010000003">
    <property type="protein sequence ID" value="KAI9638435.1"/>
    <property type="molecule type" value="Genomic_DNA"/>
</dbReference>
<reference evidence="6" key="1">
    <citation type="journal article" date="2022" name="G3 (Bethesda)">
        <title>High quality genome of the basidiomycete yeast Dioszegia hungarica PDD-24b-2 isolated from cloud water.</title>
        <authorList>
            <person name="Jarrige D."/>
            <person name="Haridas S."/>
            <person name="Bleykasten-Grosshans C."/>
            <person name="Joly M."/>
            <person name="Nadalig T."/>
            <person name="Sancelme M."/>
            <person name="Vuilleumier S."/>
            <person name="Grigoriev I.V."/>
            <person name="Amato P."/>
            <person name="Bringel F."/>
        </authorList>
    </citation>
    <scope>NUCLEOTIDE SEQUENCE</scope>
    <source>
        <strain evidence="6">PDD-24b-2</strain>
    </source>
</reference>
<dbReference type="AlphaFoldDB" id="A0AA38HDW9"/>
<dbReference type="GeneID" id="77728567"/>
<dbReference type="GO" id="GO:0006915">
    <property type="term" value="P:apoptotic process"/>
    <property type="evidence" value="ECO:0007669"/>
    <property type="project" value="UniProtKB-KW"/>
</dbReference>
<protein>
    <submittedName>
        <fullName evidence="6">Metacaspase-1A</fullName>
    </submittedName>
</protein>
<dbReference type="GO" id="GO:0004197">
    <property type="term" value="F:cysteine-type endopeptidase activity"/>
    <property type="evidence" value="ECO:0007669"/>
    <property type="project" value="InterPro"/>
</dbReference>
<dbReference type="PANTHER" id="PTHR48104">
    <property type="entry name" value="METACASPASE-4"/>
    <property type="match status" value="1"/>
</dbReference>
<accession>A0AA38HDW9</accession>
<evidence type="ECO:0000256" key="2">
    <source>
        <dbReference type="ARBA" id="ARBA00022703"/>
    </source>
</evidence>
<evidence type="ECO:0000313" key="7">
    <source>
        <dbReference type="Proteomes" id="UP001164286"/>
    </source>
</evidence>
<proteinExistence type="inferred from homology"/>
<dbReference type="Gene3D" id="3.40.50.12660">
    <property type="match status" value="1"/>
</dbReference>
<organism evidence="6 7">
    <name type="scientific">Dioszegia hungarica</name>
    <dbReference type="NCBI Taxonomy" id="4972"/>
    <lineage>
        <taxon>Eukaryota</taxon>
        <taxon>Fungi</taxon>
        <taxon>Dikarya</taxon>
        <taxon>Basidiomycota</taxon>
        <taxon>Agaricomycotina</taxon>
        <taxon>Tremellomycetes</taxon>
        <taxon>Tremellales</taxon>
        <taxon>Bulleribasidiaceae</taxon>
        <taxon>Dioszegia</taxon>
    </lineage>
</organism>
<keyword evidence="3" id="KW-0645">Protease</keyword>
<gene>
    <name evidence="6" type="ORF">MKK02DRAFT_36172</name>
</gene>
<evidence type="ECO:0000313" key="6">
    <source>
        <dbReference type="EMBL" id="KAI9638435.1"/>
    </source>
</evidence>
<comment type="similarity">
    <text evidence="1">Belongs to the peptidase C14B family.</text>
</comment>
<dbReference type="SUPFAM" id="SSF52129">
    <property type="entry name" value="Caspase-like"/>
    <property type="match status" value="1"/>
</dbReference>
<dbReference type="InterPro" id="IPR011600">
    <property type="entry name" value="Pept_C14_caspase"/>
</dbReference>
<sequence length="400" mass="43486">MDAYDLDNYYGRPPPPPPQPQQGQGGWGQQNPYGHLPPPPQAGFGGYGGGEYGNGNGNGIGAAGYNPDEQQRDAQQPPFGQIKHQADQADQQGFHYSSCTGRRKALLIGINYFGTSGELAGCINDVHNVREFISQRFNYQPEDTVVLTDDQRDPRTIPTKENIIKGMQWLVADAQPDDALFLHFSGHGTQVEDVDGDEGDDDDEAICPLDYEEAGMIVDDDTNVSHEILVRPLPEGCRLTAIFDSCHSGTVMDLPYIYTTDGKIKGPDFFTEETTQDLMGGGMALLNGDTGGAMSKLFGAAKDMFGAHTANEKGKKMKSSSADVVMWSGCKDAQTSADTQEAGRATGAMSYAFIAALKKYPQQSYIQLLNTVREEMKGKYCQKPQLSASHPIDTDLEFIA</sequence>
<dbReference type="GO" id="GO:0005737">
    <property type="term" value="C:cytoplasm"/>
    <property type="evidence" value="ECO:0007669"/>
    <property type="project" value="TreeGrafter"/>
</dbReference>
<evidence type="ECO:0000256" key="4">
    <source>
        <dbReference type="SAM" id="MobiDB-lite"/>
    </source>
</evidence>
<feature type="domain" description="Peptidase C14 caspase" evidence="5">
    <location>
        <begin position="102"/>
        <end position="390"/>
    </location>
</feature>
<keyword evidence="7" id="KW-1185">Reference proteome</keyword>
<keyword evidence="3" id="KW-0788">Thiol protease</keyword>
<keyword evidence="3" id="KW-0378">Hydrolase</keyword>
<evidence type="ECO:0000256" key="1">
    <source>
        <dbReference type="ARBA" id="ARBA00009005"/>
    </source>
</evidence>
<evidence type="ECO:0000259" key="5">
    <source>
        <dbReference type="Pfam" id="PF00656"/>
    </source>
</evidence>
<comment type="caution">
    <text evidence="6">The sequence shown here is derived from an EMBL/GenBank/DDBJ whole genome shotgun (WGS) entry which is preliminary data.</text>
</comment>
<feature type="region of interest" description="Disordered" evidence="4">
    <location>
        <begin position="1"/>
        <end position="77"/>
    </location>
</feature>
<dbReference type="PANTHER" id="PTHR48104:SF30">
    <property type="entry name" value="METACASPASE-1"/>
    <property type="match status" value="1"/>
</dbReference>
<dbReference type="RefSeq" id="XP_052948212.1">
    <property type="nucleotide sequence ID" value="XM_053089362.1"/>
</dbReference>
<dbReference type="GO" id="GO:0006508">
    <property type="term" value="P:proteolysis"/>
    <property type="evidence" value="ECO:0007669"/>
    <property type="project" value="InterPro"/>
</dbReference>
<dbReference type="Pfam" id="PF00656">
    <property type="entry name" value="Peptidase_C14"/>
    <property type="match status" value="1"/>
</dbReference>